<evidence type="ECO:0000256" key="1">
    <source>
        <dbReference type="SAM" id="MobiDB-lite"/>
    </source>
</evidence>
<feature type="compositionally biased region" description="Basic and acidic residues" evidence="1">
    <location>
        <begin position="123"/>
        <end position="137"/>
    </location>
</feature>
<feature type="compositionally biased region" description="Basic and acidic residues" evidence="1">
    <location>
        <begin position="68"/>
        <end position="87"/>
    </location>
</feature>
<name>A0A0N5APC4_9BILA</name>
<keyword evidence="2" id="KW-1185">Reference proteome</keyword>
<reference evidence="3" key="1">
    <citation type="submission" date="2017-02" db="UniProtKB">
        <authorList>
            <consortium name="WormBaseParasite"/>
        </authorList>
    </citation>
    <scope>IDENTIFICATION</scope>
</reference>
<feature type="compositionally biased region" description="Acidic residues" evidence="1">
    <location>
        <begin position="27"/>
        <end position="67"/>
    </location>
</feature>
<evidence type="ECO:0000313" key="2">
    <source>
        <dbReference type="Proteomes" id="UP000046393"/>
    </source>
</evidence>
<feature type="region of interest" description="Disordered" evidence="1">
    <location>
        <begin position="1"/>
        <end position="190"/>
    </location>
</feature>
<evidence type="ECO:0000313" key="3">
    <source>
        <dbReference type="WBParaSite" id="SMUV_0000649601-mRNA-1"/>
    </source>
</evidence>
<feature type="compositionally biased region" description="Polar residues" evidence="1">
    <location>
        <begin position="147"/>
        <end position="159"/>
    </location>
</feature>
<dbReference type="AlphaFoldDB" id="A0A0N5APC4"/>
<accession>A0A0N5APC4</accession>
<feature type="compositionally biased region" description="Acidic residues" evidence="1">
    <location>
        <begin position="1"/>
        <end position="20"/>
    </location>
</feature>
<organism evidence="2 3">
    <name type="scientific">Syphacia muris</name>
    <dbReference type="NCBI Taxonomy" id="451379"/>
    <lineage>
        <taxon>Eukaryota</taxon>
        <taxon>Metazoa</taxon>
        <taxon>Ecdysozoa</taxon>
        <taxon>Nematoda</taxon>
        <taxon>Chromadorea</taxon>
        <taxon>Rhabditida</taxon>
        <taxon>Spirurina</taxon>
        <taxon>Oxyuridomorpha</taxon>
        <taxon>Oxyuroidea</taxon>
        <taxon>Oxyuridae</taxon>
        <taxon>Syphacia</taxon>
    </lineage>
</organism>
<proteinExistence type="predicted"/>
<dbReference type="Proteomes" id="UP000046393">
    <property type="component" value="Unplaced"/>
</dbReference>
<protein>
    <submittedName>
        <fullName evidence="3">Srp40 C-terminal domain-containing protein</fullName>
    </submittedName>
</protein>
<dbReference type="WBParaSite" id="SMUV_0000649601-mRNA-1">
    <property type="protein sequence ID" value="SMUV_0000649601-mRNA-1"/>
    <property type="gene ID" value="SMUV_0000649601"/>
</dbReference>
<sequence length="190" mass="21008">MADTNDVETTNDTESCEETNENAGEVVLEEDLESDKDDGQQQEEQVDEEGIAEEDNNSVEEKVEAEDEAKQDPGSRTEDIQEDKEQPEIEEVETTSANTGMPVNNDPEPAAEEGAEKNVNNNNKEEGSKIKEHEAPEKGTVSKIKSMWQSGEVYNQSSNVKEKDSSYKKAYGVGQGRTPVNKTAYEKNEG</sequence>